<protein>
    <recommendedName>
        <fullName evidence="3">DUF342 domain-containing protein</fullName>
    </recommendedName>
</protein>
<comment type="caution">
    <text evidence="1">The sequence shown here is derived from an EMBL/GenBank/DDBJ whole genome shotgun (WGS) entry which is preliminary data.</text>
</comment>
<gene>
    <name evidence="1" type="ORF">CQA57_04005</name>
</gene>
<dbReference type="RefSeq" id="WP_115578943.1">
    <property type="nucleotide sequence ID" value="NZ_NXLX01000007.1"/>
</dbReference>
<reference evidence="1 2" key="1">
    <citation type="submission" date="2018-04" db="EMBL/GenBank/DDBJ databases">
        <title>Novel Campyloabacter and Helicobacter Species and Strains.</title>
        <authorList>
            <person name="Mannion A.J."/>
            <person name="Shen Z."/>
            <person name="Fox J.G."/>
        </authorList>
    </citation>
    <scope>NUCLEOTIDE SEQUENCE [LARGE SCALE GENOMIC DNA]</scope>
    <source>
        <strain evidence="1 2">MIT 04-9362</strain>
    </source>
</reference>
<keyword evidence="2" id="KW-1185">Reference proteome</keyword>
<sequence length="602" mass="69610">MLEVKFTPQIVKHCQDVRSELERFSKNFKIDLKFVWFEILDIQTLIDEQNTGFKVAGVEDLKRLDNEIFYNKEKIKFKQVYDIRIIPKKENINIALRISPFGDKVALCLYDGCNLIDNEVFYKEFITYIETLLVYEGIFIRRKDFYKDLIKSHIKKIIDEKIAFPYEFVILKSEQYHPHQEAYYDFLPQMEWERENKKIDNAFYAVNKGEEILKYFKSKKSKSGRNLYGEYILATQISLTDDETLPKYNPQEVDVLKFKDEVLFQSKLDAYVKVKDNEILFFTQNEFRDVDALNTPPLLGGYSKGIELHITATDSTKDAINSGVILEASKINIIGNIGPNVKLHASELVIDGHTHQDTEIIATKANIGVHKGNLVAQEVNIKSLESGFVQAENLVIDNCLGGSVLSKDAKIAKIASNNKITVSHRLYIGNIEGSDNVITLSSLAYTKTKDIIENLVKKKDFLIGSAKKVYAKYHKILSVVKKNKEIIDGIGALNEAVKKRMMQDKKVTDIYDRHDKMTKELRILKQELLDYQHFVQNTIHKLTQVDEEVTNAQIYCDDSWGENTKIIYQREFPKKEIRSLEVTKDYKGGYKIDRETKEIVQI</sequence>
<dbReference type="OrthoDB" id="5353360at2"/>
<dbReference type="AlphaFoldDB" id="A0A3D8J978"/>
<organism evidence="1 2">
    <name type="scientific">Helicobacter anseris</name>
    <dbReference type="NCBI Taxonomy" id="375926"/>
    <lineage>
        <taxon>Bacteria</taxon>
        <taxon>Pseudomonadati</taxon>
        <taxon>Campylobacterota</taxon>
        <taxon>Epsilonproteobacteria</taxon>
        <taxon>Campylobacterales</taxon>
        <taxon>Helicobacteraceae</taxon>
        <taxon>Helicobacter</taxon>
    </lineage>
</organism>
<dbReference type="Proteomes" id="UP000256695">
    <property type="component" value="Unassembled WGS sequence"/>
</dbReference>
<name>A0A3D8J978_9HELI</name>
<accession>A0A3D8J978</accession>
<evidence type="ECO:0000313" key="2">
    <source>
        <dbReference type="Proteomes" id="UP000256695"/>
    </source>
</evidence>
<proteinExistence type="predicted"/>
<dbReference type="EMBL" id="NXLX01000007">
    <property type="protein sequence ID" value="RDU73978.1"/>
    <property type="molecule type" value="Genomic_DNA"/>
</dbReference>
<evidence type="ECO:0000313" key="1">
    <source>
        <dbReference type="EMBL" id="RDU73978.1"/>
    </source>
</evidence>
<evidence type="ECO:0008006" key="3">
    <source>
        <dbReference type="Google" id="ProtNLM"/>
    </source>
</evidence>